<dbReference type="PANTHER" id="PTHR16500">
    <property type="entry name" value="BRCA2-INTERACTING TRANSCRIPTIONAL REPRESSOR EMSY"/>
    <property type="match status" value="1"/>
</dbReference>
<dbReference type="Pfam" id="PF03735">
    <property type="entry name" value="ENT"/>
    <property type="match status" value="1"/>
</dbReference>
<dbReference type="PANTHER" id="PTHR16500:SF3">
    <property type="entry name" value="BRCA2-INTERACTING TRANSCRIPTIONAL REPRESSOR EMSY"/>
    <property type="match status" value="1"/>
</dbReference>
<dbReference type="AlphaFoldDB" id="A0AAV1J3Z3"/>
<feature type="compositionally biased region" description="Basic and acidic residues" evidence="3">
    <location>
        <begin position="822"/>
        <end position="832"/>
    </location>
</feature>
<gene>
    <name evidence="5" type="ORF">LNINA_LOCUS3975</name>
</gene>
<sequence length="996" mass="109533">MWPVLLNMTRDECRRTLRRLELEAYSNMISVLRAQGALEENRKKLLEDLRAVLHISHDRHSAEARRVSNDELLATIAEQIAGPNTGLAWISEGRRIIPLLPRGIAQTMYTEIADKVAEVAASQNKEVQQKIESEKLVTPVTEVEEIPDPETAESALECNESMDGIYPPIATEDHSSKIWDTEIICRKRKVTESFDDTFPPVKRNIPVNVHQKHLSLSQVYSKYSQPVISKPSSQSKHSYNQVSKVSTSKSSQTRAPRTQKQHRTHKPRAPRGQKKQQLKDAQTQSAKQLNAVSMQMEYSGPPNTFQASYAQSILTNKHRGDFVDDFKPKVKSSPGMVSDSPTMQLLTQPATVPHELGLSENTHPEDDPKSLQAQSIPISKHTLNKTSQVVKNRELEKKLPMPEFKVVQKSNENIKILSNRQVVVAPSSTQKALNSRQLVATKVIGSIPKARTPTTAVKSLTDKMIVVSKPTVDTRISHPKFVITSSSTTPQMKTSTPISSNNYLAPTSEALTPKGIPATDLKVSAKTFVLSPNSGKKMVVLPAKTSKEGQSPMFHFKGVPTAMKLVSVSSQPNTIPTSKFNPGASTPKPTIVSAACNPKILGVEPIKTANLADIVPVKGLTPVTAQKLTNPIIRPANTKRNLIVVQKSATLGKTIKVSKNSSDMSKIIMGKNLNQLLQAKSEHGEASKPGNVIVLELNNEHTAKSTTMSEILDSRITRLEDTKQTSSIITPDTPVLFDSHSSGEINSQTSSLDSEMPLNIEHKTESKSNYSQEIEVKNAPGVTDWDMELDPVPSQKKNEDDKLNSIHLELGMSSESDGEYMADSKSKSEHSSQDSIQQDTQQGMTGEIYSGASRLSLATRTLLSQLQDEGSSSNDSSFVSLKSQKPDTQSHVKIDKSESEALSKAKAKLTQKVAEAQSQQKRIDVYSTAISTSDINLDSFSYLDEGLMAGDDEFPHDTKKEGRHHILDEQLSRLLDDSADSSDSQAVSERLPITNE</sequence>
<evidence type="ECO:0000256" key="1">
    <source>
        <dbReference type="ARBA" id="ARBA00004123"/>
    </source>
</evidence>
<dbReference type="GO" id="GO:0005654">
    <property type="term" value="C:nucleoplasm"/>
    <property type="evidence" value="ECO:0007669"/>
    <property type="project" value="TreeGrafter"/>
</dbReference>
<accession>A0AAV1J3Z3</accession>
<feature type="compositionally biased region" description="Basic residues" evidence="3">
    <location>
        <begin position="257"/>
        <end position="276"/>
    </location>
</feature>
<reference evidence="5 6" key="1">
    <citation type="submission" date="2023-11" db="EMBL/GenBank/DDBJ databases">
        <authorList>
            <person name="Okamura Y."/>
        </authorList>
    </citation>
    <scope>NUCLEOTIDE SEQUENCE [LARGE SCALE GENOMIC DNA]</scope>
</reference>
<feature type="domain" description="ENT" evidence="4">
    <location>
        <begin position="13"/>
        <end position="97"/>
    </location>
</feature>
<dbReference type="GO" id="GO:0006355">
    <property type="term" value="P:regulation of DNA-templated transcription"/>
    <property type="evidence" value="ECO:0007669"/>
    <property type="project" value="InterPro"/>
</dbReference>
<feature type="compositionally biased region" description="Polar residues" evidence="3">
    <location>
        <begin position="868"/>
        <end position="883"/>
    </location>
</feature>
<feature type="region of interest" description="Disordered" evidence="3">
    <location>
        <begin position="866"/>
        <end position="899"/>
    </location>
</feature>
<proteinExistence type="predicted"/>
<dbReference type="InterPro" id="IPR036142">
    <property type="entry name" value="ENT_dom-like_sf"/>
</dbReference>
<feature type="compositionally biased region" description="Low complexity" evidence="3">
    <location>
        <begin position="833"/>
        <end position="842"/>
    </location>
</feature>
<keyword evidence="2" id="KW-0539">Nucleus</keyword>
<dbReference type="SMART" id="SM01191">
    <property type="entry name" value="ENT"/>
    <property type="match status" value="1"/>
</dbReference>
<dbReference type="EMBL" id="CAVLEF010000005">
    <property type="protein sequence ID" value="CAK1544208.1"/>
    <property type="molecule type" value="Genomic_DNA"/>
</dbReference>
<comment type="subcellular location">
    <subcellularLocation>
        <location evidence="1">Nucleus</location>
    </subcellularLocation>
</comment>
<evidence type="ECO:0000256" key="3">
    <source>
        <dbReference type="SAM" id="MobiDB-lite"/>
    </source>
</evidence>
<protein>
    <recommendedName>
        <fullName evidence="4">ENT domain-containing protein</fullName>
    </recommendedName>
</protein>
<evidence type="ECO:0000256" key="2">
    <source>
        <dbReference type="ARBA" id="ARBA00023242"/>
    </source>
</evidence>
<evidence type="ECO:0000313" key="6">
    <source>
        <dbReference type="Proteomes" id="UP001497472"/>
    </source>
</evidence>
<dbReference type="Proteomes" id="UP001497472">
    <property type="component" value="Unassembled WGS sequence"/>
</dbReference>
<dbReference type="SUPFAM" id="SSF158639">
    <property type="entry name" value="ENT-like"/>
    <property type="match status" value="1"/>
</dbReference>
<organism evidence="5 6">
    <name type="scientific">Leptosia nina</name>
    <dbReference type="NCBI Taxonomy" id="320188"/>
    <lineage>
        <taxon>Eukaryota</taxon>
        <taxon>Metazoa</taxon>
        <taxon>Ecdysozoa</taxon>
        <taxon>Arthropoda</taxon>
        <taxon>Hexapoda</taxon>
        <taxon>Insecta</taxon>
        <taxon>Pterygota</taxon>
        <taxon>Neoptera</taxon>
        <taxon>Endopterygota</taxon>
        <taxon>Lepidoptera</taxon>
        <taxon>Glossata</taxon>
        <taxon>Ditrysia</taxon>
        <taxon>Papilionoidea</taxon>
        <taxon>Pieridae</taxon>
        <taxon>Pierinae</taxon>
        <taxon>Leptosia</taxon>
    </lineage>
</organism>
<dbReference type="InterPro" id="IPR005491">
    <property type="entry name" value="ENT_dom"/>
</dbReference>
<keyword evidence="6" id="KW-1185">Reference proteome</keyword>
<name>A0AAV1J3Z3_9NEOP</name>
<feature type="region of interest" description="Disordered" evidence="3">
    <location>
        <begin position="781"/>
        <end position="842"/>
    </location>
</feature>
<feature type="compositionally biased region" description="Low complexity" evidence="3">
    <location>
        <begin position="241"/>
        <end position="253"/>
    </location>
</feature>
<dbReference type="InterPro" id="IPR033482">
    <property type="entry name" value="EMSY"/>
</dbReference>
<feature type="region of interest" description="Disordered" evidence="3">
    <location>
        <begin position="226"/>
        <end position="287"/>
    </location>
</feature>
<comment type="caution">
    <text evidence="5">The sequence shown here is derived from an EMBL/GenBank/DDBJ whole genome shotgun (WGS) entry which is preliminary data.</text>
</comment>
<dbReference type="Gene3D" id="1.10.1240.40">
    <property type="entry name" value="ENT domain"/>
    <property type="match status" value="1"/>
</dbReference>
<evidence type="ECO:0000259" key="4">
    <source>
        <dbReference type="PROSITE" id="PS51138"/>
    </source>
</evidence>
<feature type="compositionally biased region" description="Polar residues" evidence="3">
    <location>
        <begin position="226"/>
        <end position="240"/>
    </location>
</feature>
<dbReference type="PROSITE" id="PS51138">
    <property type="entry name" value="ENT"/>
    <property type="match status" value="1"/>
</dbReference>
<evidence type="ECO:0000313" key="5">
    <source>
        <dbReference type="EMBL" id="CAK1544208.1"/>
    </source>
</evidence>
<feature type="region of interest" description="Disordered" evidence="3">
    <location>
        <begin position="974"/>
        <end position="996"/>
    </location>
</feature>
<feature type="compositionally biased region" description="Basic and acidic residues" evidence="3">
    <location>
        <begin position="884"/>
        <end position="899"/>
    </location>
</feature>